<feature type="transmembrane region" description="Helical" evidence="2">
    <location>
        <begin position="189"/>
        <end position="209"/>
    </location>
</feature>
<evidence type="ECO:0000313" key="4">
    <source>
        <dbReference type="Proteomes" id="UP000604046"/>
    </source>
</evidence>
<dbReference type="Proteomes" id="UP000604046">
    <property type="component" value="Unassembled WGS sequence"/>
</dbReference>
<keyword evidence="2" id="KW-0812">Transmembrane</keyword>
<name>A0A812PWD8_9DINO</name>
<evidence type="ECO:0000256" key="1">
    <source>
        <dbReference type="SAM" id="MobiDB-lite"/>
    </source>
</evidence>
<dbReference type="OrthoDB" id="433292at2759"/>
<feature type="transmembrane region" description="Helical" evidence="2">
    <location>
        <begin position="144"/>
        <end position="168"/>
    </location>
</feature>
<protein>
    <submittedName>
        <fullName evidence="3">Uncharacterized protein</fullName>
    </submittedName>
</protein>
<keyword evidence="2" id="KW-1133">Transmembrane helix</keyword>
<organism evidence="3 4">
    <name type="scientific">Symbiodinium natans</name>
    <dbReference type="NCBI Taxonomy" id="878477"/>
    <lineage>
        <taxon>Eukaryota</taxon>
        <taxon>Sar</taxon>
        <taxon>Alveolata</taxon>
        <taxon>Dinophyceae</taxon>
        <taxon>Suessiales</taxon>
        <taxon>Symbiodiniaceae</taxon>
        <taxon>Symbiodinium</taxon>
    </lineage>
</organism>
<comment type="caution">
    <text evidence="3">The sequence shown here is derived from an EMBL/GenBank/DDBJ whole genome shotgun (WGS) entry which is preliminary data.</text>
</comment>
<sequence>MGAGPSCNHCDPDKLDVEAAKPSVEILDIRDAVQSMEVGPYKNCGRDEEKLGGSESDESESLPRLHVDKILTVTSNELMRGISMKETLQSWGRLWRQSPIDLPEKERASLWTRSRQVAKFHIFLSHTWATDGRWKYLALSFQHAWPYVLLTWLLVLVVVELLTCLALVPAMGTVSFSYQGFRQECPFSGLGLLVAMPVSVLTFFLAPYFPDIGDNKDSCFLDVVSINQGDVGMMRQGIYGLGGFLSASKELRILYSAPYLTRLWCVFELAAFRKANPSGRIRFAPLFVETAVASVWLGATVALVIYVLVIATLGLESLITLLVALVPFFVVFHLLRKNLSQKRQVFYDLATFELSAAGCRKASDQEFIYAAIENWYGSLDAFTAHVRGPLRDELLANHLGTGLPWNYALLIATPMMTLGMDALAAQVRGGAPIHNLVSYGSGVSLGLFGLWWIIGAQFAMLLAGRFPLPKSIIFGLAQSLVLYAVYLAFIFCGVYIGRWAYKDSVAASLAWCAAAGMIAWLASGGLKVCQSAFCRRSPLSV</sequence>
<feature type="transmembrane region" description="Helical" evidence="2">
    <location>
        <begin position="284"/>
        <end position="311"/>
    </location>
</feature>
<gene>
    <name evidence="3" type="ORF">SNAT2548_LOCUS20734</name>
</gene>
<feature type="region of interest" description="Disordered" evidence="1">
    <location>
        <begin position="40"/>
        <end position="61"/>
    </location>
</feature>
<dbReference type="EMBL" id="CAJNDS010002221">
    <property type="protein sequence ID" value="CAE7379782.1"/>
    <property type="molecule type" value="Genomic_DNA"/>
</dbReference>
<evidence type="ECO:0000313" key="3">
    <source>
        <dbReference type="EMBL" id="CAE7379782.1"/>
    </source>
</evidence>
<dbReference type="AlphaFoldDB" id="A0A812PWD8"/>
<feature type="transmembrane region" description="Helical" evidence="2">
    <location>
        <begin position="480"/>
        <end position="501"/>
    </location>
</feature>
<accession>A0A812PWD8</accession>
<keyword evidence="4" id="KW-1185">Reference proteome</keyword>
<reference evidence="3" key="1">
    <citation type="submission" date="2021-02" db="EMBL/GenBank/DDBJ databases">
        <authorList>
            <person name="Dougan E. K."/>
            <person name="Rhodes N."/>
            <person name="Thang M."/>
            <person name="Chan C."/>
        </authorList>
    </citation>
    <scope>NUCLEOTIDE SEQUENCE</scope>
</reference>
<proteinExistence type="predicted"/>
<keyword evidence="2" id="KW-0472">Membrane</keyword>
<feature type="transmembrane region" description="Helical" evidence="2">
    <location>
        <begin position="507"/>
        <end position="526"/>
    </location>
</feature>
<feature type="transmembrane region" description="Helical" evidence="2">
    <location>
        <begin position="317"/>
        <end position="335"/>
    </location>
</feature>
<evidence type="ECO:0000256" key="2">
    <source>
        <dbReference type="SAM" id="Phobius"/>
    </source>
</evidence>